<name>A0A2W0C590_9BACL</name>
<comment type="caution">
    <text evidence="1">The sequence shown here is derived from an EMBL/GenBank/DDBJ whole genome shotgun (WGS) entry which is preliminary data.</text>
</comment>
<dbReference type="EMBL" id="PRLG01000039">
    <property type="protein sequence ID" value="PYY25309.1"/>
    <property type="molecule type" value="Genomic_DNA"/>
</dbReference>
<protein>
    <submittedName>
        <fullName evidence="1">Uncharacterized protein</fullName>
    </submittedName>
</protein>
<reference evidence="1 2" key="1">
    <citation type="submission" date="2018-01" db="EMBL/GenBank/DDBJ databases">
        <title>Genome sequence of the PGP bacterium Paenibacillus illinoisensis E3.</title>
        <authorList>
            <person name="Rolli E."/>
            <person name="Marasco R."/>
            <person name="Bessem C."/>
            <person name="Michoud G."/>
            <person name="Gaiarsa S."/>
            <person name="Borin S."/>
            <person name="Daffonchio D."/>
        </authorList>
    </citation>
    <scope>NUCLEOTIDE SEQUENCE [LARGE SCALE GENOMIC DNA]</scope>
    <source>
        <strain evidence="1 2">E3</strain>
    </source>
</reference>
<evidence type="ECO:0000313" key="2">
    <source>
        <dbReference type="Proteomes" id="UP000247459"/>
    </source>
</evidence>
<gene>
    <name evidence="1" type="ORF">PIL02S_06903</name>
</gene>
<dbReference type="Proteomes" id="UP000247459">
    <property type="component" value="Unassembled WGS sequence"/>
</dbReference>
<evidence type="ECO:0000313" key="1">
    <source>
        <dbReference type="EMBL" id="PYY25309.1"/>
    </source>
</evidence>
<sequence length="75" mass="8681">MRTIINIILIQLRTKKAALQRLSMHFYSYLSMTSVQEAARTMEQYDYQKRSSTPCKTSIMVGFIQIDLSSGPYLL</sequence>
<organism evidence="1 2">
    <name type="scientific">Paenibacillus illinoisensis</name>
    <dbReference type="NCBI Taxonomy" id="59845"/>
    <lineage>
        <taxon>Bacteria</taxon>
        <taxon>Bacillati</taxon>
        <taxon>Bacillota</taxon>
        <taxon>Bacilli</taxon>
        <taxon>Bacillales</taxon>
        <taxon>Paenibacillaceae</taxon>
        <taxon>Paenibacillus</taxon>
    </lineage>
</organism>
<proteinExistence type="predicted"/>
<dbReference type="AlphaFoldDB" id="A0A2W0C590"/>
<accession>A0A2W0C590</accession>